<feature type="compositionally biased region" description="Low complexity" evidence="1">
    <location>
        <begin position="189"/>
        <end position="198"/>
    </location>
</feature>
<feature type="region of interest" description="Disordered" evidence="1">
    <location>
        <begin position="1"/>
        <end position="349"/>
    </location>
</feature>
<evidence type="ECO:0000313" key="2">
    <source>
        <dbReference type="Proteomes" id="UP000038045"/>
    </source>
</evidence>
<organism evidence="2 3">
    <name type="scientific">Parastrongyloides trichosuri</name>
    <name type="common">Possum-specific nematode worm</name>
    <dbReference type="NCBI Taxonomy" id="131310"/>
    <lineage>
        <taxon>Eukaryota</taxon>
        <taxon>Metazoa</taxon>
        <taxon>Ecdysozoa</taxon>
        <taxon>Nematoda</taxon>
        <taxon>Chromadorea</taxon>
        <taxon>Rhabditida</taxon>
        <taxon>Tylenchina</taxon>
        <taxon>Panagrolaimomorpha</taxon>
        <taxon>Strongyloidoidea</taxon>
        <taxon>Strongyloididae</taxon>
        <taxon>Parastrongyloides</taxon>
    </lineage>
</organism>
<keyword evidence="2" id="KW-1185">Reference proteome</keyword>
<proteinExistence type="predicted"/>
<feature type="compositionally biased region" description="Basic residues" evidence="1">
    <location>
        <begin position="295"/>
        <end position="314"/>
    </location>
</feature>
<feature type="compositionally biased region" description="Basic and acidic residues" evidence="1">
    <location>
        <begin position="167"/>
        <end position="188"/>
    </location>
</feature>
<name>A0A0N4ZLB4_PARTI</name>
<dbReference type="AlphaFoldDB" id="A0A0N4ZLB4"/>
<feature type="compositionally biased region" description="Basic and acidic residues" evidence="1">
    <location>
        <begin position="93"/>
        <end position="103"/>
    </location>
</feature>
<evidence type="ECO:0000256" key="1">
    <source>
        <dbReference type="SAM" id="MobiDB-lite"/>
    </source>
</evidence>
<evidence type="ECO:0000313" key="3">
    <source>
        <dbReference type="WBParaSite" id="PTRK_0000906700.1"/>
    </source>
</evidence>
<feature type="compositionally biased region" description="Basic residues" evidence="1">
    <location>
        <begin position="252"/>
        <end position="262"/>
    </location>
</feature>
<accession>A0A0N4ZLB4</accession>
<reference evidence="3" key="1">
    <citation type="submission" date="2017-02" db="UniProtKB">
        <authorList>
            <consortium name="WormBaseParasite"/>
        </authorList>
    </citation>
    <scope>IDENTIFICATION</scope>
</reference>
<dbReference type="Proteomes" id="UP000038045">
    <property type="component" value="Unplaced"/>
</dbReference>
<feature type="compositionally biased region" description="Basic residues" evidence="1">
    <location>
        <begin position="132"/>
        <end position="157"/>
    </location>
</feature>
<sequence>RHRRLQGAGTDPAAAQGGRGDDGRHDPRRGRIHHPADHAGPVRAPRAHGPARPCRRSGDGPYRTGQVGRPGADRTCHRRPDRQGGARHGQRPGLDHAAGHRQEGVAGSGDEPSHVAAPGHPGQYRPAEGLRRLSRHGRVWRRPHGRAPGHPGRHRPSAGRTGWTPADRPDRRGDGRADVRADRPRARPDQPLQRQAGLCRRRRPGRTGGAGDADLRPGGAGRARGRDPRLGRGLGQDQEGAGRAAVAGPDRKPRHPGGRLRARPSPPETGGRFRRRDQRPGSQRARQALPQRVRLDRRQRRLGRGVRLGRKRRDPVHPQWRRALAAPVQDPGRQEAGPAHRRSLQGLRP</sequence>
<protein>
    <submittedName>
        <fullName evidence="3">3-deoxy-7-phosphoheptulonate synthase</fullName>
    </submittedName>
</protein>
<dbReference type="WBParaSite" id="PTRK_0000906700.1">
    <property type="protein sequence ID" value="PTRK_0000906700.1"/>
    <property type="gene ID" value="PTRK_0000906700"/>
</dbReference>